<evidence type="ECO:0000256" key="10">
    <source>
        <dbReference type="ARBA" id="ARBA00023152"/>
    </source>
</evidence>
<dbReference type="AlphaFoldDB" id="A0A370E171"/>
<evidence type="ECO:0000256" key="3">
    <source>
        <dbReference type="ARBA" id="ARBA00012142"/>
    </source>
</evidence>
<dbReference type="InterPro" id="IPR015813">
    <property type="entry name" value="Pyrv/PenolPyrv_kinase-like_dom"/>
</dbReference>
<dbReference type="GO" id="GO:0016301">
    <property type="term" value="F:kinase activity"/>
    <property type="evidence" value="ECO:0007669"/>
    <property type="project" value="UniProtKB-KW"/>
</dbReference>
<evidence type="ECO:0000256" key="2">
    <source>
        <dbReference type="ARBA" id="ARBA00008663"/>
    </source>
</evidence>
<evidence type="ECO:0000256" key="4">
    <source>
        <dbReference type="ARBA" id="ARBA00022679"/>
    </source>
</evidence>
<dbReference type="EC" id="2.7.1.40" evidence="3 12"/>
<dbReference type="InterPro" id="IPR015795">
    <property type="entry name" value="Pyrv_Knase_C"/>
</dbReference>
<dbReference type="Gene3D" id="3.20.20.60">
    <property type="entry name" value="Phosphoenolpyruvate-binding domains"/>
    <property type="match status" value="1"/>
</dbReference>
<evidence type="ECO:0000313" key="16">
    <source>
        <dbReference type="EMBL" id="RDH93400.1"/>
    </source>
</evidence>
<sequence>MNHITGDKTALNRSPTIMEIHHPLRKTKIIATIGPACDSLETLEAMMLAGMSVARLNLSHGSYNEYRERLKRIRLTAEKLCINVATMIDTRGIEIRTGRIKEGWVDLTVGDCFTLFTDGRLGNQEGASITYKKLPQEIGAGTPILLDDGNIELISEQVDEDKIHCRVVLGGRLGDTKSVNLPETELSLRAVSPENRDDVIREMTFAAENEVDYIAASFVQHEEDVTLLREVLADHGVKIPIIAKIENRAGVKNLEGIVAAADGVMVARGDLGVELPLADVPGTQKKIIHMTVGQGKPVITATEMLASMQRNPKPTRAEASDVANAILDGTSAIMLSGETAAGKYPVLAVRTMAEIALRAESYLKEYGYLQRVAGNRSNIVTEAVSLASATMAQELDARAIFSLTETGFTSRMVSRRRPDCPILAITSSRIVARRLSLNWGVFPICFEGEINDQAKLDYGLERARELGYVGAGDLIIATAGSGQKKGGTDSIRVLTIE</sequence>
<dbReference type="NCBIfam" id="NF004978">
    <property type="entry name" value="PRK06354.1"/>
    <property type="match status" value="1"/>
</dbReference>
<dbReference type="GO" id="GO:0030955">
    <property type="term" value="F:potassium ion binding"/>
    <property type="evidence" value="ECO:0007669"/>
    <property type="project" value="UniProtKB-UniRule"/>
</dbReference>
<keyword evidence="11 16" id="KW-0670">Pyruvate</keyword>
<keyword evidence="6" id="KW-0547">Nucleotide-binding</keyword>
<evidence type="ECO:0000256" key="12">
    <source>
        <dbReference type="NCBIfam" id="TIGR01064"/>
    </source>
</evidence>
<dbReference type="SUPFAM" id="SSF50800">
    <property type="entry name" value="PK beta-barrel domain-like"/>
    <property type="match status" value="1"/>
</dbReference>
<dbReference type="NCBIfam" id="TIGR01064">
    <property type="entry name" value="pyruv_kin"/>
    <property type="match status" value="1"/>
</dbReference>
<comment type="catalytic activity">
    <reaction evidence="13">
        <text>pyruvate + ATP = phosphoenolpyruvate + ADP + H(+)</text>
        <dbReference type="Rhea" id="RHEA:18157"/>
        <dbReference type="ChEBI" id="CHEBI:15361"/>
        <dbReference type="ChEBI" id="CHEBI:15378"/>
        <dbReference type="ChEBI" id="CHEBI:30616"/>
        <dbReference type="ChEBI" id="CHEBI:58702"/>
        <dbReference type="ChEBI" id="CHEBI:456216"/>
        <dbReference type="EC" id="2.7.1.40"/>
    </reaction>
</comment>
<dbReference type="Gene3D" id="2.40.33.10">
    <property type="entry name" value="PK beta-barrel domain-like"/>
    <property type="match status" value="1"/>
</dbReference>
<comment type="caution">
    <text evidence="16">The sequence shown here is derived from an EMBL/GenBank/DDBJ whole genome shotgun (WGS) entry which is preliminary data.</text>
</comment>
<dbReference type="InterPro" id="IPR036918">
    <property type="entry name" value="Pyrv_Knase_C_sf"/>
</dbReference>
<proteinExistence type="inferred from homology"/>
<dbReference type="Pfam" id="PF00224">
    <property type="entry name" value="PK"/>
    <property type="match status" value="1"/>
</dbReference>
<dbReference type="InterPro" id="IPR001697">
    <property type="entry name" value="Pyr_Knase"/>
</dbReference>
<keyword evidence="10 13" id="KW-0324">Glycolysis</keyword>
<evidence type="ECO:0000256" key="11">
    <source>
        <dbReference type="ARBA" id="ARBA00023317"/>
    </source>
</evidence>
<comment type="similarity">
    <text evidence="2 13">Belongs to the pyruvate kinase family.</text>
</comment>
<dbReference type="NCBIfam" id="NF004491">
    <property type="entry name" value="PRK05826.1"/>
    <property type="match status" value="1"/>
</dbReference>
<dbReference type="InterPro" id="IPR040442">
    <property type="entry name" value="Pyrv_kinase-like_dom_sf"/>
</dbReference>
<evidence type="ECO:0000256" key="9">
    <source>
        <dbReference type="ARBA" id="ARBA00022842"/>
    </source>
</evidence>
<evidence type="ECO:0000256" key="7">
    <source>
        <dbReference type="ARBA" id="ARBA00022777"/>
    </source>
</evidence>
<dbReference type="UniPathway" id="UPA00109">
    <property type="reaction ID" value="UER00188"/>
</dbReference>
<dbReference type="PRINTS" id="PR01050">
    <property type="entry name" value="PYRUVTKNASE"/>
</dbReference>
<accession>A0A370E171</accession>
<feature type="domain" description="Pyruvate kinase barrel" evidence="14">
    <location>
        <begin position="25"/>
        <end position="349"/>
    </location>
</feature>
<dbReference type="InterPro" id="IPR015806">
    <property type="entry name" value="Pyrv_Knase_insert_dom_sf"/>
</dbReference>
<dbReference type="GO" id="GO:0000287">
    <property type="term" value="F:magnesium ion binding"/>
    <property type="evidence" value="ECO:0007669"/>
    <property type="project" value="UniProtKB-UniRule"/>
</dbReference>
<keyword evidence="4 13" id="KW-0808">Transferase</keyword>
<dbReference type="GO" id="GO:0005524">
    <property type="term" value="F:ATP binding"/>
    <property type="evidence" value="ECO:0007669"/>
    <property type="project" value="UniProtKB-KW"/>
</dbReference>
<evidence type="ECO:0000256" key="6">
    <source>
        <dbReference type="ARBA" id="ARBA00022741"/>
    </source>
</evidence>
<dbReference type="FunFam" id="2.40.33.10:FF:000001">
    <property type="entry name" value="Pyruvate kinase"/>
    <property type="match status" value="1"/>
</dbReference>
<dbReference type="Pfam" id="PF02887">
    <property type="entry name" value="PK_C"/>
    <property type="match status" value="1"/>
</dbReference>
<evidence type="ECO:0000256" key="1">
    <source>
        <dbReference type="ARBA" id="ARBA00004997"/>
    </source>
</evidence>
<keyword evidence="8" id="KW-0067">ATP-binding</keyword>
<organism evidence="16 17">
    <name type="scientific">endosymbiont of Lamellibrachia luymesi</name>
    <dbReference type="NCBI Taxonomy" id="2200907"/>
    <lineage>
        <taxon>Bacteria</taxon>
        <taxon>Pseudomonadati</taxon>
        <taxon>Pseudomonadota</taxon>
        <taxon>Gammaproteobacteria</taxon>
        <taxon>sulfur-oxidizing symbionts</taxon>
    </lineage>
</organism>
<evidence type="ECO:0000256" key="5">
    <source>
        <dbReference type="ARBA" id="ARBA00022723"/>
    </source>
</evidence>
<dbReference type="PANTHER" id="PTHR11817">
    <property type="entry name" value="PYRUVATE KINASE"/>
    <property type="match status" value="1"/>
</dbReference>
<protein>
    <recommendedName>
        <fullName evidence="3 12">Pyruvate kinase</fullName>
        <ecNumber evidence="3 12">2.7.1.40</ecNumber>
    </recommendedName>
</protein>
<dbReference type="GO" id="GO:0004743">
    <property type="term" value="F:pyruvate kinase activity"/>
    <property type="evidence" value="ECO:0007669"/>
    <property type="project" value="UniProtKB-UniRule"/>
</dbReference>
<dbReference type="Proteomes" id="UP000255508">
    <property type="component" value="Unassembled WGS sequence"/>
</dbReference>
<evidence type="ECO:0000259" key="15">
    <source>
        <dbReference type="Pfam" id="PF02887"/>
    </source>
</evidence>
<name>A0A370E171_9GAMM</name>
<dbReference type="SUPFAM" id="SSF51621">
    <property type="entry name" value="Phosphoenolpyruvate/pyruvate domain"/>
    <property type="match status" value="1"/>
</dbReference>
<comment type="pathway">
    <text evidence="1 13">Carbohydrate degradation; glycolysis; pyruvate from D-glyceraldehyde 3-phosphate: step 5/5.</text>
</comment>
<keyword evidence="5" id="KW-0479">Metal-binding</keyword>
<evidence type="ECO:0000313" key="17">
    <source>
        <dbReference type="Proteomes" id="UP000255508"/>
    </source>
</evidence>
<dbReference type="Gene3D" id="3.40.1380.20">
    <property type="entry name" value="Pyruvate kinase, C-terminal domain"/>
    <property type="match status" value="1"/>
</dbReference>
<evidence type="ECO:0000256" key="8">
    <source>
        <dbReference type="ARBA" id="ARBA00022840"/>
    </source>
</evidence>
<dbReference type="InterPro" id="IPR015793">
    <property type="entry name" value="Pyrv_Knase_brl"/>
</dbReference>
<feature type="domain" description="Pyruvate kinase C-terminal" evidence="15">
    <location>
        <begin position="382"/>
        <end position="494"/>
    </location>
</feature>
<dbReference type="EMBL" id="QFXD01000011">
    <property type="protein sequence ID" value="RDH93400.1"/>
    <property type="molecule type" value="Genomic_DNA"/>
</dbReference>
<reference evidence="16 17" key="1">
    <citation type="journal article" date="2018" name="ISME J.">
        <title>Endosymbiont genomes yield clues of tubeworm success.</title>
        <authorList>
            <person name="Li Y."/>
            <person name="Liles M.R."/>
            <person name="Halanych K.M."/>
        </authorList>
    </citation>
    <scope>NUCLEOTIDE SEQUENCE [LARGE SCALE GENOMIC DNA]</scope>
    <source>
        <strain evidence="16">A1422</strain>
    </source>
</reference>
<evidence type="ECO:0000259" key="14">
    <source>
        <dbReference type="Pfam" id="PF00224"/>
    </source>
</evidence>
<evidence type="ECO:0000256" key="13">
    <source>
        <dbReference type="RuleBase" id="RU000504"/>
    </source>
</evidence>
<dbReference type="SUPFAM" id="SSF52935">
    <property type="entry name" value="PK C-terminal domain-like"/>
    <property type="match status" value="1"/>
</dbReference>
<dbReference type="InterPro" id="IPR011037">
    <property type="entry name" value="Pyrv_Knase-like_insert_dom_sf"/>
</dbReference>
<gene>
    <name evidence="16" type="primary">pyk</name>
    <name evidence="16" type="ORF">DIZ79_00830</name>
</gene>
<keyword evidence="9 13" id="KW-0460">Magnesium</keyword>
<keyword evidence="7 13" id="KW-0418">Kinase</keyword>